<name>A0A645JLD3_9ZZZZ</name>
<reference evidence="1" key="1">
    <citation type="submission" date="2019-08" db="EMBL/GenBank/DDBJ databases">
        <authorList>
            <person name="Kucharzyk K."/>
            <person name="Murdoch R.W."/>
            <person name="Higgins S."/>
            <person name="Loffler F."/>
        </authorList>
    </citation>
    <scope>NUCLEOTIDE SEQUENCE</scope>
</reference>
<evidence type="ECO:0008006" key="2">
    <source>
        <dbReference type="Google" id="ProtNLM"/>
    </source>
</evidence>
<dbReference type="PANTHER" id="PTHR38075">
    <property type="entry name" value="DUF4139 DOMAIN-CONTAINING PROTEIN"/>
    <property type="match status" value="1"/>
</dbReference>
<proteinExistence type="predicted"/>
<accession>A0A645JLD3</accession>
<evidence type="ECO:0000313" key="1">
    <source>
        <dbReference type="EMBL" id="MPN64216.1"/>
    </source>
</evidence>
<comment type="caution">
    <text evidence="1">The sequence shown here is derived from an EMBL/GenBank/DDBJ whole genome shotgun (WGS) entry which is preliminary data.</text>
</comment>
<gene>
    <name evidence="1" type="ORF">SDC9_211987</name>
</gene>
<dbReference type="PANTHER" id="PTHR38075:SF1">
    <property type="entry name" value="DUF4139 DOMAIN-CONTAINING PROTEIN"/>
    <property type="match status" value="1"/>
</dbReference>
<organism evidence="1">
    <name type="scientific">bioreactor metagenome</name>
    <dbReference type="NCBI Taxonomy" id="1076179"/>
    <lineage>
        <taxon>unclassified sequences</taxon>
        <taxon>metagenomes</taxon>
        <taxon>ecological metagenomes</taxon>
    </lineage>
</organism>
<protein>
    <recommendedName>
        <fullName evidence="2">DUF4139 domain-containing protein</fullName>
    </recommendedName>
</protein>
<dbReference type="EMBL" id="VSSQ01144758">
    <property type="protein sequence ID" value="MPN64216.1"/>
    <property type="molecule type" value="Genomic_DNA"/>
</dbReference>
<dbReference type="AlphaFoldDB" id="A0A645JLD3"/>
<sequence length="130" mass="14542">MPLPAGVVRVYKTDSGGALQFLGEDSIKHTPIGEEVRVATGSAFDITATRNQTQYQRISNNVERVSYEILINNSKAEPENVTVVEHLYGDWEILESSDEYVKTNAFTIEFRVAVPANGTKIITYTVENRF</sequence>